<feature type="transmembrane region" description="Helical" evidence="1">
    <location>
        <begin position="107"/>
        <end position="123"/>
    </location>
</feature>
<dbReference type="EMBL" id="UAUF01000013">
    <property type="protein sequence ID" value="SPZ09856.1"/>
    <property type="molecule type" value="Genomic_DNA"/>
</dbReference>
<evidence type="ECO:0000313" key="2">
    <source>
        <dbReference type="EMBL" id="MBF8639210.1"/>
    </source>
</evidence>
<dbReference type="EMBL" id="JADMCD010000001">
    <property type="protein sequence ID" value="MBF8639210.1"/>
    <property type="molecule type" value="Genomic_DNA"/>
</dbReference>
<protein>
    <submittedName>
        <fullName evidence="3">Uncharacterized protein</fullName>
    </submittedName>
</protein>
<dbReference type="AlphaFoldDB" id="A0A2X2CW56"/>
<evidence type="ECO:0000256" key="1">
    <source>
        <dbReference type="SAM" id="Phobius"/>
    </source>
</evidence>
<evidence type="ECO:0000313" key="4">
    <source>
        <dbReference type="Proteomes" id="UP000250443"/>
    </source>
</evidence>
<dbReference type="Proteomes" id="UP000250443">
    <property type="component" value="Unassembled WGS sequence"/>
</dbReference>
<proteinExistence type="predicted"/>
<reference evidence="3 4" key="1">
    <citation type="submission" date="2018-06" db="EMBL/GenBank/DDBJ databases">
        <authorList>
            <consortium name="Pathogen Informatics"/>
            <person name="Doyle S."/>
        </authorList>
    </citation>
    <scope>NUCLEOTIDE SEQUENCE [LARGE SCALE GENOMIC DNA]</scope>
    <source>
        <strain evidence="3 4">NCTC11842</strain>
    </source>
</reference>
<keyword evidence="1" id="KW-0812">Transmembrane</keyword>
<keyword evidence="1" id="KW-1133">Transmembrane helix</keyword>
<evidence type="ECO:0000313" key="5">
    <source>
        <dbReference type="Proteomes" id="UP000626180"/>
    </source>
</evidence>
<organism evidence="3 4">
    <name type="scientific">Pseudomonas luteola</name>
    <dbReference type="NCBI Taxonomy" id="47886"/>
    <lineage>
        <taxon>Bacteria</taxon>
        <taxon>Pseudomonadati</taxon>
        <taxon>Pseudomonadota</taxon>
        <taxon>Gammaproteobacteria</taxon>
        <taxon>Pseudomonadales</taxon>
        <taxon>Pseudomonadaceae</taxon>
        <taxon>Pseudomonas</taxon>
    </lineage>
</organism>
<gene>
    <name evidence="2" type="ORF">IRZ65_00755</name>
    <name evidence="3" type="ORF">NCTC11842_03440</name>
</gene>
<dbReference type="RefSeq" id="WP_010797493.1">
    <property type="nucleotide sequence ID" value="NZ_CP069262.1"/>
</dbReference>
<keyword evidence="1" id="KW-0472">Membrane</keyword>
<keyword evidence="5" id="KW-1185">Reference proteome</keyword>
<evidence type="ECO:0000313" key="3">
    <source>
        <dbReference type="EMBL" id="SPZ09856.1"/>
    </source>
</evidence>
<accession>A0A2X2CW56</accession>
<name>A0A2X2CW56_PSELU</name>
<dbReference type="Proteomes" id="UP000626180">
    <property type="component" value="Unassembled WGS sequence"/>
</dbReference>
<feature type="transmembrane region" description="Helical" evidence="1">
    <location>
        <begin position="47"/>
        <end position="69"/>
    </location>
</feature>
<reference evidence="2 5" key="2">
    <citation type="submission" date="2020-10" db="EMBL/GenBank/DDBJ databases">
        <title>Genome sequences of Pseudomonas isolates.</title>
        <authorList>
            <person name="Wessels L."/>
            <person name="Reich F."/>
            <person name="Hammerl J."/>
        </authorList>
    </citation>
    <scope>NUCLEOTIDE SEQUENCE [LARGE SCALE GENOMIC DNA]</scope>
    <source>
        <strain evidence="2 5">20-MO00624-0</strain>
    </source>
</reference>
<feature type="transmembrane region" description="Helical" evidence="1">
    <location>
        <begin position="81"/>
        <end position="101"/>
    </location>
</feature>
<sequence>MNSIPARIIFSSALLLLAYTALSHTRLGTLLIPIRDAQTPDNQVVLTVAVATFVLVVMQIAACVPLGFLRDRFWASAMACVLRVPSWLFTSISAVMCLNEALANPAYWAPCLAYAAAAAVILWQDYRLLKSARVSPRA</sequence>